<feature type="region of interest" description="Disordered" evidence="1">
    <location>
        <begin position="13"/>
        <end position="39"/>
    </location>
</feature>
<dbReference type="Proteomes" id="UP000822688">
    <property type="component" value="Chromosome V"/>
</dbReference>
<name>A0A8T0HU97_CERPU</name>
<evidence type="ECO:0000313" key="2">
    <source>
        <dbReference type="EMBL" id="KAG0574367.1"/>
    </source>
</evidence>
<keyword evidence="3" id="KW-1185">Reference proteome</keyword>
<gene>
    <name evidence="2" type="ORF">KC19_VG257700</name>
</gene>
<dbReference type="AlphaFoldDB" id="A0A8T0HU97"/>
<comment type="caution">
    <text evidence="2">The sequence shown here is derived from an EMBL/GenBank/DDBJ whole genome shotgun (WGS) entry which is preliminary data.</text>
</comment>
<dbReference type="EMBL" id="CM026426">
    <property type="protein sequence ID" value="KAG0574367.1"/>
    <property type="molecule type" value="Genomic_DNA"/>
</dbReference>
<evidence type="ECO:0000313" key="3">
    <source>
        <dbReference type="Proteomes" id="UP000822688"/>
    </source>
</evidence>
<organism evidence="2 3">
    <name type="scientific">Ceratodon purpureus</name>
    <name type="common">Fire moss</name>
    <name type="synonym">Dicranum purpureum</name>
    <dbReference type="NCBI Taxonomy" id="3225"/>
    <lineage>
        <taxon>Eukaryota</taxon>
        <taxon>Viridiplantae</taxon>
        <taxon>Streptophyta</taxon>
        <taxon>Embryophyta</taxon>
        <taxon>Bryophyta</taxon>
        <taxon>Bryophytina</taxon>
        <taxon>Bryopsida</taxon>
        <taxon>Dicranidae</taxon>
        <taxon>Pseudoditrichales</taxon>
        <taxon>Ditrichaceae</taxon>
        <taxon>Ceratodon</taxon>
    </lineage>
</organism>
<sequence length="194" mass="21381">MCKECEERRAEALGHEGLIPPTLVENSDAGDDPEAHDTCGEGFYRISVQVKIEKMQEEKRSTALLNEGGMDQWRELQQDKVGPAPHEEQVADQRNALTSTIHPGPSVRTKAPRTTCEVPAAHVGTAEFQEPVKISKRTRKPVRKYEKKKKFALVETGSAGGTESFVGQVTAMIDKITEAAVEENCRVRGAAIIR</sequence>
<accession>A0A8T0HU97</accession>
<evidence type="ECO:0000256" key="1">
    <source>
        <dbReference type="SAM" id="MobiDB-lite"/>
    </source>
</evidence>
<reference evidence="2" key="1">
    <citation type="submission" date="2020-06" db="EMBL/GenBank/DDBJ databases">
        <title>WGS assembly of Ceratodon purpureus strain R40.</title>
        <authorList>
            <person name="Carey S.B."/>
            <person name="Jenkins J."/>
            <person name="Shu S."/>
            <person name="Lovell J.T."/>
            <person name="Sreedasyam A."/>
            <person name="Maumus F."/>
            <person name="Tiley G.P."/>
            <person name="Fernandez-Pozo N."/>
            <person name="Barry K."/>
            <person name="Chen C."/>
            <person name="Wang M."/>
            <person name="Lipzen A."/>
            <person name="Daum C."/>
            <person name="Saski C.A."/>
            <person name="Payton A.C."/>
            <person name="Mcbreen J.C."/>
            <person name="Conrad R.E."/>
            <person name="Kollar L.M."/>
            <person name="Olsson S."/>
            <person name="Huttunen S."/>
            <person name="Landis J.B."/>
            <person name="Wickett N.J."/>
            <person name="Johnson M.G."/>
            <person name="Rensing S.A."/>
            <person name="Grimwood J."/>
            <person name="Schmutz J."/>
            <person name="Mcdaniel S.F."/>
        </authorList>
    </citation>
    <scope>NUCLEOTIDE SEQUENCE</scope>
    <source>
        <strain evidence="2">R40</strain>
    </source>
</reference>
<protein>
    <submittedName>
        <fullName evidence="2">Uncharacterized protein</fullName>
    </submittedName>
</protein>
<proteinExistence type="predicted"/>